<comment type="caution">
    <text evidence="16">The sequence shown here is derived from an EMBL/GenBank/DDBJ whole genome shotgun (WGS) entry which is preliminary data.</text>
</comment>
<evidence type="ECO:0000256" key="1">
    <source>
        <dbReference type="ARBA" id="ARBA00004245"/>
    </source>
</evidence>
<dbReference type="GO" id="GO:0003777">
    <property type="term" value="F:microtubule motor activity"/>
    <property type="evidence" value="ECO:0007669"/>
    <property type="project" value="InterPro"/>
</dbReference>
<dbReference type="OrthoDB" id="3176171at2759"/>
<feature type="compositionally biased region" description="Low complexity" evidence="14">
    <location>
        <begin position="191"/>
        <end position="200"/>
    </location>
</feature>
<dbReference type="InterPro" id="IPR001752">
    <property type="entry name" value="Kinesin_motor_dom"/>
</dbReference>
<name>A0A814PBP3_ADIRI</name>
<evidence type="ECO:0000313" key="17">
    <source>
        <dbReference type="Proteomes" id="UP000663852"/>
    </source>
</evidence>
<keyword evidence="5 12" id="KW-0547">Nucleotide-binding</keyword>
<evidence type="ECO:0000256" key="11">
    <source>
        <dbReference type="ARBA" id="ARBA00023306"/>
    </source>
</evidence>
<evidence type="ECO:0000256" key="10">
    <source>
        <dbReference type="ARBA" id="ARBA00023212"/>
    </source>
</evidence>
<dbReference type="PANTHER" id="PTHR47971">
    <property type="entry name" value="KINESIN-RELATED PROTEIN 6"/>
    <property type="match status" value="1"/>
</dbReference>
<feature type="region of interest" description="Disordered" evidence="14">
    <location>
        <begin position="239"/>
        <end position="259"/>
    </location>
</feature>
<dbReference type="GO" id="GO:0005874">
    <property type="term" value="C:microtubule"/>
    <property type="evidence" value="ECO:0007669"/>
    <property type="project" value="UniProtKB-KW"/>
</dbReference>
<feature type="compositionally biased region" description="Polar residues" evidence="14">
    <location>
        <begin position="166"/>
        <end position="177"/>
    </location>
</feature>
<dbReference type="GO" id="GO:0007018">
    <property type="term" value="P:microtubule-based movement"/>
    <property type="evidence" value="ECO:0007669"/>
    <property type="project" value="InterPro"/>
</dbReference>
<dbReference type="Pfam" id="PF00225">
    <property type="entry name" value="Kinesin"/>
    <property type="match status" value="2"/>
</dbReference>
<dbReference type="SUPFAM" id="SSF52540">
    <property type="entry name" value="P-loop containing nucleoside triphosphate hydrolases"/>
    <property type="match status" value="1"/>
</dbReference>
<keyword evidence="10" id="KW-0206">Cytoskeleton</keyword>
<evidence type="ECO:0000256" key="9">
    <source>
        <dbReference type="ARBA" id="ARBA00023175"/>
    </source>
</evidence>
<evidence type="ECO:0000256" key="12">
    <source>
        <dbReference type="PROSITE-ProRule" id="PRU00283"/>
    </source>
</evidence>
<dbReference type="AlphaFoldDB" id="A0A814PBP3"/>
<keyword evidence="11" id="KW-0131">Cell cycle</keyword>
<dbReference type="InterPro" id="IPR054473">
    <property type="entry name" value="KIF2A-like_N"/>
</dbReference>
<organism evidence="16 17">
    <name type="scientific">Adineta ricciae</name>
    <name type="common">Rotifer</name>
    <dbReference type="NCBI Taxonomy" id="249248"/>
    <lineage>
        <taxon>Eukaryota</taxon>
        <taxon>Metazoa</taxon>
        <taxon>Spiralia</taxon>
        <taxon>Gnathifera</taxon>
        <taxon>Rotifera</taxon>
        <taxon>Eurotatoria</taxon>
        <taxon>Bdelloidea</taxon>
        <taxon>Adinetida</taxon>
        <taxon>Adinetidae</taxon>
        <taxon>Adineta</taxon>
    </lineage>
</organism>
<evidence type="ECO:0000313" key="16">
    <source>
        <dbReference type="EMBL" id="CAF1102489.1"/>
    </source>
</evidence>
<comment type="similarity">
    <text evidence="12 13">Belongs to the TRAFAC class myosin-kinesin ATPase superfamily. Kinesin family.</text>
</comment>
<keyword evidence="8" id="KW-0175">Coiled coil</keyword>
<evidence type="ECO:0000256" key="7">
    <source>
        <dbReference type="ARBA" id="ARBA00022840"/>
    </source>
</evidence>
<dbReference type="EMBL" id="CAJNOJ010000098">
    <property type="protein sequence ID" value="CAF1102489.1"/>
    <property type="molecule type" value="Genomic_DNA"/>
</dbReference>
<reference evidence="16" key="1">
    <citation type="submission" date="2021-02" db="EMBL/GenBank/DDBJ databases">
        <authorList>
            <person name="Nowell W R."/>
        </authorList>
    </citation>
    <scope>NUCLEOTIDE SEQUENCE</scope>
</reference>
<feature type="compositionally biased region" description="Pro residues" evidence="14">
    <location>
        <begin position="201"/>
        <end position="225"/>
    </location>
</feature>
<feature type="compositionally biased region" description="Low complexity" evidence="14">
    <location>
        <begin position="239"/>
        <end position="251"/>
    </location>
</feature>
<dbReference type="GO" id="GO:0007019">
    <property type="term" value="P:microtubule depolymerization"/>
    <property type="evidence" value="ECO:0007669"/>
    <property type="project" value="TreeGrafter"/>
</dbReference>
<feature type="binding site" evidence="12">
    <location>
        <begin position="390"/>
        <end position="397"/>
    </location>
    <ligand>
        <name>ATP</name>
        <dbReference type="ChEBI" id="CHEBI:30616"/>
    </ligand>
</feature>
<dbReference type="Gene3D" id="3.40.850.10">
    <property type="entry name" value="Kinesin motor domain"/>
    <property type="match status" value="1"/>
</dbReference>
<dbReference type="GO" id="GO:0051301">
    <property type="term" value="P:cell division"/>
    <property type="evidence" value="ECO:0007669"/>
    <property type="project" value="UniProtKB-KW"/>
</dbReference>
<dbReference type="PROSITE" id="PS50067">
    <property type="entry name" value="KINESIN_MOTOR_2"/>
    <property type="match status" value="1"/>
</dbReference>
<protein>
    <recommendedName>
        <fullName evidence="13">Kinesin-like protein</fullName>
    </recommendedName>
</protein>
<keyword evidence="7 12" id="KW-0067">ATP-binding</keyword>
<evidence type="ECO:0000256" key="2">
    <source>
        <dbReference type="ARBA" id="ARBA00022490"/>
    </source>
</evidence>
<evidence type="ECO:0000259" key="15">
    <source>
        <dbReference type="PROSITE" id="PS50067"/>
    </source>
</evidence>
<dbReference type="Pfam" id="PF22923">
    <property type="entry name" value="KIF2A-like_1st"/>
    <property type="match status" value="1"/>
</dbReference>
<dbReference type="InterPro" id="IPR027417">
    <property type="entry name" value="P-loop_NTPase"/>
</dbReference>
<keyword evidence="3" id="KW-0132">Cell division</keyword>
<dbReference type="Proteomes" id="UP000663852">
    <property type="component" value="Unassembled WGS sequence"/>
</dbReference>
<dbReference type="GO" id="GO:0008017">
    <property type="term" value="F:microtubule binding"/>
    <property type="evidence" value="ECO:0007669"/>
    <property type="project" value="InterPro"/>
</dbReference>
<feature type="region of interest" description="Disordered" evidence="14">
    <location>
        <begin position="692"/>
        <end position="763"/>
    </location>
</feature>
<proteinExistence type="inferred from homology"/>
<dbReference type="InterPro" id="IPR019821">
    <property type="entry name" value="Kinesin_motor_CS"/>
</dbReference>
<dbReference type="PROSITE" id="PS00411">
    <property type="entry name" value="KINESIN_MOTOR_1"/>
    <property type="match status" value="1"/>
</dbReference>
<sequence>MSTTVDPLFGLIQVSTSIKIKRSDGRVHLAKVVQLSPESKSVGVEWNENGEVKGKEILLDLVFELNSELRPNAVFKQPAPVTNQQVRPTAAVATLPSSGLSSSRLTLDIDTLEREYNSRPPPTLPPQLMQKIQQHPVSIQTTSTPLPPPPLNGTVTSTSHHPKTSYIPSGTNNSSAVRSIRRPAAPQSTAPSISKIATPSSPIPPPTPTVEQQPPQPQLQIPPPANNKTERRLSRLHVVQQSSSTNTNSNVAPPAPEPPSSIGLHGPFGQMILDYRSTLTYCPTTNANINQQQINQKDLRICVAVRKRPLNKREIAKKDNDVITIPNKDHCLVHVPKLKVDLTKYLDNQTFKFDYTFDEKASNELVYRCTAAPLIDTVFNGGNATVFAYGQTGSGKTFTMGGDLQSAKTDYSHGVYAQTARDIFHRLSLPQYRTSVETFVTFYEIYCGKVFDLLNNKKRLRVLEDQKGLVQVCDRKEQQVKSVQDVLNIIQHGMSIRTSGTTAANANSSRSHAVLQIILKTASTASVTSSVSGSSRNNNHNNPAVLRRPMKEVASTASVTSSVSGSSRNNNHNNPAVLRRPMKEVGKMSLIDLAGSERGKDTASGDRLQRMEGSEINKSLLALKECIRALGRGDGSHVPFRGSTLTKVLRDSFIGDKSKVCMIAMVSPTHSDVENTMNTLRYADRVKELRAGNNGAGLSNDDDEIKMDGMSKALPMDDDKENKRRHHHSHYPHHHDGSASSNDSTSSSSNDLYDDEEQDEASASYAAQVEHLQEYEDALFDSCQDVLMNKEPILTKQLRAIVKQAQETVDYDQEKFVNQMRENLLQRQQALTELQTRLQVFADCLQQEEQVAAAQRNRKQQSNGTIH</sequence>
<gene>
    <name evidence="16" type="ORF">EDS130_LOCUS20060</name>
</gene>
<dbReference type="SMART" id="SM00129">
    <property type="entry name" value="KISc"/>
    <property type="match status" value="1"/>
</dbReference>
<evidence type="ECO:0000256" key="3">
    <source>
        <dbReference type="ARBA" id="ARBA00022618"/>
    </source>
</evidence>
<dbReference type="PANTHER" id="PTHR47971:SF8">
    <property type="entry name" value="KINESIN-LIKE PROTEIN"/>
    <property type="match status" value="1"/>
</dbReference>
<dbReference type="GO" id="GO:0005524">
    <property type="term" value="F:ATP binding"/>
    <property type="evidence" value="ECO:0007669"/>
    <property type="project" value="UniProtKB-UniRule"/>
</dbReference>
<dbReference type="InterPro" id="IPR027640">
    <property type="entry name" value="Kinesin-like_fam"/>
</dbReference>
<evidence type="ECO:0000256" key="8">
    <source>
        <dbReference type="ARBA" id="ARBA00023054"/>
    </source>
</evidence>
<evidence type="ECO:0000256" key="5">
    <source>
        <dbReference type="ARBA" id="ARBA00022741"/>
    </source>
</evidence>
<dbReference type="InterPro" id="IPR036961">
    <property type="entry name" value="Kinesin_motor_dom_sf"/>
</dbReference>
<keyword evidence="2" id="KW-0963">Cytoplasm</keyword>
<accession>A0A814PBP3</accession>
<feature type="domain" description="Kinesin motor" evidence="15">
    <location>
        <begin position="300"/>
        <end position="689"/>
    </location>
</feature>
<feature type="region of interest" description="Disordered" evidence="14">
    <location>
        <begin position="528"/>
        <end position="576"/>
    </location>
</feature>
<keyword evidence="9 12" id="KW-0505">Motor protein</keyword>
<feature type="region of interest" description="Disordered" evidence="14">
    <location>
        <begin position="131"/>
        <end position="227"/>
    </location>
</feature>
<evidence type="ECO:0000256" key="6">
    <source>
        <dbReference type="ARBA" id="ARBA00022776"/>
    </source>
</evidence>
<feature type="compositionally biased region" description="Low complexity" evidence="14">
    <location>
        <begin position="738"/>
        <end position="751"/>
    </location>
</feature>
<keyword evidence="4 13" id="KW-0493">Microtubule</keyword>
<comment type="subcellular location">
    <subcellularLocation>
        <location evidence="1">Cytoplasm</location>
        <location evidence="1">Cytoskeleton</location>
    </subcellularLocation>
</comment>
<keyword evidence="6" id="KW-0498">Mitosis</keyword>
<evidence type="ECO:0000256" key="13">
    <source>
        <dbReference type="RuleBase" id="RU000394"/>
    </source>
</evidence>
<feature type="compositionally biased region" description="Polar residues" evidence="14">
    <location>
        <begin position="131"/>
        <end position="144"/>
    </location>
</feature>
<feature type="compositionally biased region" description="Low complexity" evidence="14">
    <location>
        <begin position="553"/>
        <end position="567"/>
    </location>
</feature>
<feature type="compositionally biased region" description="Basic residues" evidence="14">
    <location>
        <begin position="723"/>
        <end position="733"/>
    </location>
</feature>
<evidence type="ECO:0000256" key="14">
    <source>
        <dbReference type="SAM" id="MobiDB-lite"/>
    </source>
</evidence>
<dbReference type="PRINTS" id="PR00380">
    <property type="entry name" value="KINESINHEAVY"/>
</dbReference>
<feature type="compositionally biased region" description="Low complexity" evidence="14">
    <location>
        <begin position="528"/>
        <end position="545"/>
    </location>
</feature>
<dbReference type="CDD" id="cd01367">
    <property type="entry name" value="KISc_KIF2_like"/>
    <property type="match status" value="1"/>
</dbReference>
<evidence type="ECO:0000256" key="4">
    <source>
        <dbReference type="ARBA" id="ARBA00022701"/>
    </source>
</evidence>